<reference evidence="8" key="1">
    <citation type="submission" date="2021-05" db="EMBL/GenBank/DDBJ databases">
        <authorList>
            <person name="Alioto T."/>
            <person name="Alioto T."/>
            <person name="Gomez Garrido J."/>
        </authorList>
    </citation>
    <scope>NUCLEOTIDE SEQUENCE</scope>
</reference>
<evidence type="ECO:0000259" key="7">
    <source>
        <dbReference type="Pfam" id="PF01071"/>
    </source>
</evidence>
<evidence type="ECO:0000313" key="8">
    <source>
        <dbReference type="EMBL" id="CAG6470956.1"/>
    </source>
</evidence>
<dbReference type="GO" id="GO:0004641">
    <property type="term" value="F:phosphoribosylformylglycinamidine cyclo-ligase activity"/>
    <property type="evidence" value="ECO:0007669"/>
    <property type="project" value="InterPro"/>
</dbReference>
<keyword evidence="5" id="KW-0658">Purine biosynthesis</keyword>
<protein>
    <recommendedName>
        <fullName evidence="2">phosphoribosylamine--glycine ligase</fullName>
        <ecNumber evidence="2">6.3.4.13</ecNumber>
    </recommendedName>
</protein>
<dbReference type="Pfam" id="PF01071">
    <property type="entry name" value="GARS_A"/>
    <property type="match status" value="1"/>
</dbReference>
<keyword evidence="3" id="KW-0436">Ligase</keyword>
<keyword evidence="4" id="KW-0547">Nucleotide-binding</keyword>
<evidence type="ECO:0000256" key="4">
    <source>
        <dbReference type="ARBA" id="ARBA00022741"/>
    </source>
</evidence>
<dbReference type="InterPro" id="IPR020561">
    <property type="entry name" value="PRibGlycinamid_synth_ATP-grasp"/>
</dbReference>
<evidence type="ECO:0000256" key="1">
    <source>
        <dbReference type="ARBA" id="ARBA00005174"/>
    </source>
</evidence>
<evidence type="ECO:0000256" key="3">
    <source>
        <dbReference type="ARBA" id="ARBA00022598"/>
    </source>
</evidence>
<dbReference type="SMART" id="SM01209">
    <property type="entry name" value="GARS_A"/>
    <property type="match status" value="1"/>
</dbReference>
<evidence type="ECO:0000256" key="5">
    <source>
        <dbReference type="ARBA" id="ARBA00022755"/>
    </source>
</evidence>
<keyword evidence="6" id="KW-0067">ATP-binding</keyword>
<proteinExistence type="predicted"/>
<dbReference type="EC" id="6.3.4.13" evidence="2"/>
<dbReference type="GO" id="GO:0004637">
    <property type="term" value="F:phosphoribosylamine-glycine ligase activity"/>
    <property type="evidence" value="ECO:0007669"/>
    <property type="project" value="UniProtKB-EC"/>
</dbReference>
<dbReference type="GO" id="GO:0005524">
    <property type="term" value="F:ATP binding"/>
    <property type="evidence" value="ECO:0007669"/>
    <property type="project" value="UniProtKB-KW"/>
</dbReference>
<comment type="pathway">
    <text evidence="1">Purine metabolism; IMP biosynthesis via de novo pathway; N(1)-(5-phospho-D-ribosyl)glycinamide from 5-phospho-alpha-D-ribose 1-diphosphate: step 2/2.</text>
</comment>
<organism evidence="8">
    <name type="scientific">Culex pipiens</name>
    <name type="common">House mosquito</name>
    <dbReference type="NCBI Taxonomy" id="7175"/>
    <lineage>
        <taxon>Eukaryota</taxon>
        <taxon>Metazoa</taxon>
        <taxon>Ecdysozoa</taxon>
        <taxon>Arthropoda</taxon>
        <taxon>Hexapoda</taxon>
        <taxon>Insecta</taxon>
        <taxon>Pterygota</taxon>
        <taxon>Neoptera</taxon>
        <taxon>Endopterygota</taxon>
        <taxon>Diptera</taxon>
        <taxon>Nematocera</taxon>
        <taxon>Culicoidea</taxon>
        <taxon>Culicidae</taxon>
        <taxon>Culicinae</taxon>
        <taxon>Culicini</taxon>
        <taxon>Culex</taxon>
        <taxon>Culex</taxon>
    </lineage>
</organism>
<dbReference type="EMBL" id="HBUE01066718">
    <property type="protein sequence ID" value="CAG6470956.1"/>
    <property type="molecule type" value="Transcribed_RNA"/>
</dbReference>
<dbReference type="AlphaFoldDB" id="A0A8D8B820"/>
<accession>A0A8D8B820</accession>
<dbReference type="GO" id="GO:0046084">
    <property type="term" value="P:adenine biosynthetic process"/>
    <property type="evidence" value="ECO:0007669"/>
    <property type="project" value="TreeGrafter"/>
</dbReference>
<dbReference type="InterPro" id="IPR004733">
    <property type="entry name" value="PurM_cligase"/>
</dbReference>
<dbReference type="Gene3D" id="3.30.1490.20">
    <property type="entry name" value="ATP-grasp fold, A domain"/>
    <property type="match status" value="1"/>
</dbReference>
<dbReference type="FunFam" id="3.30.1490.20:FF:000006">
    <property type="entry name" value="phosphoribosylamine--glycine ligase, chloroplastic-like"/>
    <property type="match status" value="1"/>
</dbReference>
<name>A0A8D8B820_CULPI</name>
<dbReference type="PANTHER" id="PTHR10520">
    <property type="entry name" value="TRIFUNCTIONAL PURINE BIOSYNTHETIC PROTEIN ADENOSINE-3-RELATED"/>
    <property type="match status" value="1"/>
</dbReference>
<dbReference type="GO" id="GO:0006189">
    <property type="term" value="P:'de novo' IMP biosynthetic process"/>
    <property type="evidence" value="ECO:0007669"/>
    <property type="project" value="InterPro"/>
</dbReference>
<dbReference type="InterPro" id="IPR013815">
    <property type="entry name" value="ATP_grasp_subdomain_1"/>
</dbReference>
<dbReference type="Gene3D" id="3.30.470.20">
    <property type="entry name" value="ATP-grasp fold, B domain"/>
    <property type="match status" value="1"/>
</dbReference>
<dbReference type="SUPFAM" id="SSF56059">
    <property type="entry name" value="Glutathione synthetase ATP-binding domain-like"/>
    <property type="match status" value="1"/>
</dbReference>
<evidence type="ECO:0000256" key="2">
    <source>
        <dbReference type="ARBA" id="ARBA00013255"/>
    </source>
</evidence>
<dbReference type="GO" id="GO:0005829">
    <property type="term" value="C:cytosol"/>
    <property type="evidence" value="ECO:0007669"/>
    <property type="project" value="TreeGrafter"/>
</dbReference>
<sequence length="159" mass="17053">MHRHGIPTARYSSFIKAEEAKAFINSASYEALVVKASGLAAGKGVIVAENEAQACAAVDEILGDKKFGSAGDVVVVEEKLSGEEVSVLAFVDSKTVRVMLPAQDHKRLQNEDRGPNTGGMGAYCPCPIIKPQQLEVVIREVLQRAVDGLRKEGIKYNGQ</sequence>
<feature type="domain" description="Phosphoribosylglycinamide synthetase ATP-grasp (A)" evidence="7">
    <location>
        <begin position="1"/>
        <end position="158"/>
    </location>
</feature>
<dbReference type="PANTHER" id="PTHR10520:SF12">
    <property type="entry name" value="TRIFUNCTIONAL PURINE BIOSYNTHETIC PROTEIN ADENOSINE-3"/>
    <property type="match status" value="1"/>
</dbReference>
<evidence type="ECO:0000256" key="6">
    <source>
        <dbReference type="ARBA" id="ARBA00022840"/>
    </source>
</evidence>